<evidence type="ECO:0000256" key="2">
    <source>
        <dbReference type="ARBA" id="ARBA00023315"/>
    </source>
</evidence>
<reference evidence="4" key="1">
    <citation type="submission" date="2023-07" db="EMBL/GenBank/DDBJ databases">
        <title>The genome sequence of Rhodocytophaga aerolata KACC 12507.</title>
        <authorList>
            <person name="Zhang X."/>
        </authorList>
    </citation>
    <scope>NUCLEOTIDE SEQUENCE</scope>
    <source>
        <strain evidence="4">KACC 12507</strain>
    </source>
</reference>
<dbReference type="PANTHER" id="PTHR43420:SF47">
    <property type="entry name" value="N-ACETYLTRANSFERASE DOMAIN-CONTAINING PROTEIN"/>
    <property type="match status" value="1"/>
</dbReference>
<dbReference type="Pfam" id="PF00583">
    <property type="entry name" value="Acetyltransf_1"/>
    <property type="match status" value="1"/>
</dbReference>
<keyword evidence="1" id="KW-0808">Transferase</keyword>
<dbReference type="PANTHER" id="PTHR43420">
    <property type="entry name" value="ACETYLTRANSFERASE"/>
    <property type="match status" value="1"/>
</dbReference>
<organism evidence="4 5">
    <name type="scientific">Rhodocytophaga aerolata</name>
    <dbReference type="NCBI Taxonomy" id="455078"/>
    <lineage>
        <taxon>Bacteria</taxon>
        <taxon>Pseudomonadati</taxon>
        <taxon>Bacteroidota</taxon>
        <taxon>Cytophagia</taxon>
        <taxon>Cytophagales</taxon>
        <taxon>Rhodocytophagaceae</taxon>
        <taxon>Rhodocytophaga</taxon>
    </lineage>
</organism>
<dbReference type="InterPro" id="IPR000182">
    <property type="entry name" value="GNAT_dom"/>
</dbReference>
<keyword evidence="5" id="KW-1185">Reference proteome</keyword>
<evidence type="ECO:0000259" key="3">
    <source>
        <dbReference type="PROSITE" id="PS51186"/>
    </source>
</evidence>
<name>A0ABT8R346_9BACT</name>
<comment type="caution">
    <text evidence="4">The sequence shown here is derived from an EMBL/GenBank/DDBJ whole genome shotgun (WGS) entry which is preliminary data.</text>
</comment>
<dbReference type="RefSeq" id="WP_302037339.1">
    <property type="nucleotide sequence ID" value="NZ_JAUKPO010000004.1"/>
</dbReference>
<sequence length="176" mass="20102">MIYFRKATTQDAENIAALHALSWQLHYRGILLDEFLDNHVQQNRLELWQSRLEQPKETQHVVLAEAEGKAIGFVCVYAHADPVWGALVDNLHVLFPQKGQGIGTQLIQQAAKWVYSTYGDSGLYLWVYTQNTQARGFYEKIGGVNQEEIIEECPGGGKAPICRYVWKEIQQLIKLK</sequence>
<protein>
    <submittedName>
        <fullName evidence="4">GNAT family N-acetyltransferase</fullName>
    </submittedName>
</protein>
<gene>
    <name evidence="4" type="ORF">Q0590_09765</name>
</gene>
<feature type="domain" description="N-acetyltransferase" evidence="3">
    <location>
        <begin position="2"/>
        <end position="170"/>
    </location>
</feature>
<accession>A0ABT8R346</accession>
<dbReference type="Gene3D" id="3.40.630.30">
    <property type="match status" value="1"/>
</dbReference>
<dbReference type="SUPFAM" id="SSF55729">
    <property type="entry name" value="Acyl-CoA N-acyltransferases (Nat)"/>
    <property type="match status" value="1"/>
</dbReference>
<evidence type="ECO:0000313" key="5">
    <source>
        <dbReference type="Proteomes" id="UP001168528"/>
    </source>
</evidence>
<dbReference type="PROSITE" id="PS51186">
    <property type="entry name" value="GNAT"/>
    <property type="match status" value="1"/>
</dbReference>
<proteinExistence type="predicted"/>
<dbReference type="CDD" id="cd04301">
    <property type="entry name" value="NAT_SF"/>
    <property type="match status" value="1"/>
</dbReference>
<dbReference type="InterPro" id="IPR016181">
    <property type="entry name" value="Acyl_CoA_acyltransferase"/>
</dbReference>
<dbReference type="InterPro" id="IPR050680">
    <property type="entry name" value="YpeA/RimI_acetyltransf"/>
</dbReference>
<evidence type="ECO:0000256" key="1">
    <source>
        <dbReference type="ARBA" id="ARBA00022679"/>
    </source>
</evidence>
<evidence type="ECO:0000313" key="4">
    <source>
        <dbReference type="EMBL" id="MDO1446536.1"/>
    </source>
</evidence>
<dbReference type="EMBL" id="JAUKPO010000004">
    <property type="protein sequence ID" value="MDO1446536.1"/>
    <property type="molecule type" value="Genomic_DNA"/>
</dbReference>
<keyword evidence="2" id="KW-0012">Acyltransferase</keyword>
<dbReference type="Proteomes" id="UP001168528">
    <property type="component" value="Unassembled WGS sequence"/>
</dbReference>